<keyword evidence="6" id="KW-0598">Phosphotransferase system</keyword>
<dbReference type="CDD" id="cd00211">
    <property type="entry name" value="PTS_IIA_fru"/>
    <property type="match status" value="1"/>
</dbReference>
<name>A0AB39V6R5_9FUSO</name>
<dbReference type="EMBL" id="CP165647">
    <property type="protein sequence ID" value="XDU63200.1"/>
    <property type="molecule type" value="Genomic_DNA"/>
</dbReference>
<sequence>MKILEYLTPERVKLHLNGKTKEEIIKEVAQLFVKSGVIDSEDLEEFVREINEREKLTPTGMQDGIAIPHARTPLVKKLSLALGISDEGADFESMDDEPSRLIFMIAAPEETKREHLDLLAEISKLSYEEEVIEKIEKAETVEEIFKNLKSF</sequence>
<dbReference type="NCBIfam" id="TIGR00848">
    <property type="entry name" value="fruA"/>
    <property type="match status" value="1"/>
</dbReference>
<protein>
    <submittedName>
        <fullName evidence="8">PTS sugar transporter subunit IIA</fullName>
    </submittedName>
</protein>
<dbReference type="GO" id="GO:0008982">
    <property type="term" value="F:protein-N(PI)-phosphohistidine-sugar phosphotransferase activity"/>
    <property type="evidence" value="ECO:0007669"/>
    <property type="project" value="InterPro"/>
</dbReference>
<evidence type="ECO:0000256" key="1">
    <source>
        <dbReference type="ARBA" id="ARBA00004496"/>
    </source>
</evidence>
<dbReference type="Pfam" id="PF00359">
    <property type="entry name" value="PTS_EIIA_2"/>
    <property type="match status" value="1"/>
</dbReference>
<keyword evidence="2" id="KW-0813">Transport</keyword>
<feature type="domain" description="PTS EIIA type-2" evidence="7">
    <location>
        <begin position="5"/>
        <end position="151"/>
    </location>
</feature>
<evidence type="ECO:0000256" key="2">
    <source>
        <dbReference type="ARBA" id="ARBA00022448"/>
    </source>
</evidence>
<dbReference type="PANTHER" id="PTHR47738:SF2">
    <property type="entry name" value="PTS SYSTEM FRUCTOSE-LIKE EIIA COMPONENT"/>
    <property type="match status" value="1"/>
</dbReference>
<accession>A0AB39V6R5</accession>
<reference evidence="8" key="1">
    <citation type="submission" date="2024-07" db="EMBL/GenBank/DDBJ databases">
        <authorList>
            <person name="Li X.-J."/>
            <person name="Wang X."/>
        </authorList>
    </citation>
    <scope>NUCLEOTIDE SEQUENCE</scope>
    <source>
        <strain evidence="8">HSP-536</strain>
    </source>
</reference>
<dbReference type="AlphaFoldDB" id="A0AB39V6R5"/>
<dbReference type="GO" id="GO:0005737">
    <property type="term" value="C:cytoplasm"/>
    <property type="evidence" value="ECO:0007669"/>
    <property type="project" value="UniProtKB-SubCell"/>
</dbReference>
<dbReference type="InterPro" id="IPR016152">
    <property type="entry name" value="PTrfase/Anion_transptr"/>
</dbReference>
<keyword evidence="4 8" id="KW-0762">Sugar transport</keyword>
<evidence type="ECO:0000256" key="3">
    <source>
        <dbReference type="ARBA" id="ARBA00022553"/>
    </source>
</evidence>
<dbReference type="InterPro" id="IPR002178">
    <property type="entry name" value="PTS_EIIA_type-2_dom"/>
</dbReference>
<comment type="subcellular location">
    <subcellularLocation>
        <location evidence="1">Cytoplasm</location>
    </subcellularLocation>
</comment>
<evidence type="ECO:0000256" key="6">
    <source>
        <dbReference type="ARBA" id="ARBA00022683"/>
    </source>
</evidence>
<dbReference type="GO" id="GO:0016020">
    <property type="term" value="C:membrane"/>
    <property type="evidence" value="ECO:0007669"/>
    <property type="project" value="InterPro"/>
</dbReference>
<dbReference type="SUPFAM" id="SSF55804">
    <property type="entry name" value="Phoshotransferase/anion transport protein"/>
    <property type="match status" value="1"/>
</dbReference>
<dbReference type="FunFam" id="3.40.930.10:FF:000009">
    <property type="entry name" value="PTS system, fructose specific IIABC component"/>
    <property type="match status" value="1"/>
</dbReference>
<gene>
    <name evidence="8" type="ORF">AB8B28_04985</name>
</gene>
<dbReference type="PROSITE" id="PS51094">
    <property type="entry name" value="PTS_EIIA_TYPE_2"/>
    <property type="match status" value="1"/>
</dbReference>
<dbReference type="InterPro" id="IPR051541">
    <property type="entry name" value="PTS_SugarTrans_NitroReg"/>
</dbReference>
<dbReference type="InterPro" id="IPR004715">
    <property type="entry name" value="PTS_IIA_fruc"/>
</dbReference>
<evidence type="ECO:0000259" key="7">
    <source>
        <dbReference type="PROSITE" id="PS51094"/>
    </source>
</evidence>
<evidence type="ECO:0000256" key="4">
    <source>
        <dbReference type="ARBA" id="ARBA00022597"/>
    </source>
</evidence>
<organism evidence="8">
    <name type="scientific">Leptotrichia alba</name>
    <dbReference type="NCBI Taxonomy" id="3239304"/>
    <lineage>
        <taxon>Bacteria</taxon>
        <taxon>Fusobacteriati</taxon>
        <taxon>Fusobacteriota</taxon>
        <taxon>Fusobacteriia</taxon>
        <taxon>Fusobacteriales</taxon>
        <taxon>Leptotrichiaceae</taxon>
        <taxon>Leptotrichia</taxon>
    </lineage>
</organism>
<dbReference type="KEGG" id="lala:AB8B28_04985"/>
<proteinExistence type="predicted"/>
<evidence type="ECO:0000313" key="8">
    <source>
        <dbReference type="EMBL" id="XDU63200.1"/>
    </source>
</evidence>
<dbReference type="Gene3D" id="3.40.930.10">
    <property type="entry name" value="Mannitol-specific EII, Chain A"/>
    <property type="match status" value="1"/>
</dbReference>
<dbReference type="RefSeq" id="WP_369717208.1">
    <property type="nucleotide sequence ID" value="NZ_CP165647.1"/>
</dbReference>
<keyword evidence="5" id="KW-0808">Transferase</keyword>
<keyword evidence="3" id="KW-0597">Phosphoprotein</keyword>
<dbReference type="PANTHER" id="PTHR47738">
    <property type="entry name" value="PTS SYSTEM FRUCTOSE-LIKE EIIA COMPONENT-RELATED"/>
    <property type="match status" value="1"/>
</dbReference>
<evidence type="ECO:0000256" key="5">
    <source>
        <dbReference type="ARBA" id="ARBA00022679"/>
    </source>
</evidence>
<dbReference type="GO" id="GO:0009401">
    <property type="term" value="P:phosphoenolpyruvate-dependent sugar phosphotransferase system"/>
    <property type="evidence" value="ECO:0007669"/>
    <property type="project" value="UniProtKB-KW"/>
</dbReference>